<reference evidence="2 3" key="1">
    <citation type="submission" date="2015-11" db="EMBL/GenBank/DDBJ databases">
        <title>Description and complete genome sequence of a novel strain predominating in hypersaline microbial mats and representing a new family of the Bacteriodetes phylum.</title>
        <authorList>
            <person name="Spring S."/>
            <person name="Bunk B."/>
            <person name="Sproer C."/>
            <person name="Klenk H.-P."/>
        </authorList>
    </citation>
    <scope>NUCLEOTIDE SEQUENCE [LARGE SCALE GENOMIC DNA]</scope>
    <source>
        <strain evidence="2 3">L21-Spi-D4</strain>
    </source>
</reference>
<evidence type="ECO:0000313" key="2">
    <source>
        <dbReference type="EMBL" id="ALO15949.1"/>
    </source>
</evidence>
<dbReference type="AlphaFoldDB" id="A0A0S2I0X9"/>
<accession>A0A0S2I0X9</accession>
<organism evidence="2 3">
    <name type="scientific">Salinivirga cyanobacteriivorans</name>
    <dbReference type="NCBI Taxonomy" id="1307839"/>
    <lineage>
        <taxon>Bacteria</taxon>
        <taxon>Pseudomonadati</taxon>
        <taxon>Bacteroidota</taxon>
        <taxon>Bacteroidia</taxon>
        <taxon>Bacteroidales</taxon>
        <taxon>Salinivirgaceae</taxon>
        <taxon>Salinivirga</taxon>
    </lineage>
</organism>
<dbReference type="InterPro" id="IPR026444">
    <property type="entry name" value="Secre_tail"/>
</dbReference>
<dbReference type="SUPFAM" id="SSF110296">
    <property type="entry name" value="Oligoxyloglucan reducing end-specific cellobiohydrolase"/>
    <property type="match status" value="1"/>
</dbReference>
<keyword evidence="3" id="KW-1185">Reference proteome</keyword>
<dbReference type="Gene3D" id="2.130.10.10">
    <property type="entry name" value="YVTN repeat-like/Quinoprotein amine dehydrogenase"/>
    <property type="match status" value="2"/>
</dbReference>
<dbReference type="OrthoDB" id="9757809at2"/>
<gene>
    <name evidence="2" type="ORF">L21SP5_02317</name>
</gene>
<dbReference type="CDD" id="cd15482">
    <property type="entry name" value="Sialidase_non-viral"/>
    <property type="match status" value="1"/>
</dbReference>
<name>A0A0S2I0X9_9BACT</name>
<dbReference type="EMBL" id="CP013118">
    <property type="protein sequence ID" value="ALO15949.1"/>
    <property type="molecule type" value="Genomic_DNA"/>
</dbReference>
<dbReference type="KEGG" id="blq:L21SP5_02317"/>
<evidence type="ECO:0000259" key="1">
    <source>
        <dbReference type="Pfam" id="PF18962"/>
    </source>
</evidence>
<dbReference type="RefSeq" id="WP_057953365.1">
    <property type="nucleotide sequence ID" value="NZ_CP013118.1"/>
</dbReference>
<protein>
    <submittedName>
        <fullName evidence="2">Ycf48-like protein</fullName>
    </submittedName>
</protein>
<dbReference type="InterPro" id="IPR015943">
    <property type="entry name" value="WD40/YVTN_repeat-like_dom_sf"/>
</dbReference>
<dbReference type="NCBIfam" id="TIGR04183">
    <property type="entry name" value="Por_Secre_tail"/>
    <property type="match status" value="1"/>
</dbReference>
<sequence>MRTFILFLLLFLFARPLFSQDFWEEIPLPDNVQVNDIYGINENITMICGSAGLYTTYDGAETWQHEIESPSLVYLMTYKNTYYAVTRGIIYRRIGIEGEWEQINNRGHTSDFFCFINDTIIFSGGFQSISKSVDGGCTWDEIYEGGLNESFQSIAQHPSGILFAGSLSYDAYTISGLYKSEDEGETWDKFALEYFSNDIIRIGSSGELYVGCYNKMYAFEGGVFKSTDLGATWDTLRDDLSVTGLVVTPGDTIYAASHGFELTTPGVLMSPDAGDTWQDVTNGIEYPAIYKLELGKDGHLYAVSDGSQDKIYRSIDAVTVHNSHNSDFSVDQPLIYPNPAHDRINIKLNSNISISELLIYKINGQQVLSKSLNQDLNSIDVSALPGGTYIIRIRNSSTTFNQLFIKH</sequence>
<dbReference type="Proteomes" id="UP000064893">
    <property type="component" value="Chromosome"/>
</dbReference>
<dbReference type="Pfam" id="PF18962">
    <property type="entry name" value="Por_Secre_tail"/>
    <property type="match status" value="1"/>
</dbReference>
<proteinExistence type="predicted"/>
<dbReference type="STRING" id="1307839.L21SP5_02317"/>
<evidence type="ECO:0000313" key="3">
    <source>
        <dbReference type="Proteomes" id="UP000064893"/>
    </source>
</evidence>
<feature type="domain" description="Secretion system C-terminal sorting" evidence="1">
    <location>
        <begin position="335"/>
        <end position="402"/>
    </location>
</feature>